<evidence type="ECO:0000313" key="3">
    <source>
        <dbReference type="Proteomes" id="UP000886998"/>
    </source>
</evidence>
<protein>
    <submittedName>
        <fullName evidence="2">Uncharacterized protein</fullName>
    </submittedName>
</protein>
<organism evidence="2 3">
    <name type="scientific">Trichonephila inaurata madagascariensis</name>
    <dbReference type="NCBI Taxonomy" id="2747483"/>
    <lineage>
        <taxon>Eukaryota</taxon>
        <taxon>Metazoa</taxon>
        <taxon>Ecdysozoa</taxon>
        <taxon>Arthropoda</taxon>
        <taxon>Chelicerata</taxon>
        <taxon>Arachnida</taxon>
        <taxon>Araneae</taxon>
        <taxon>Araneomorphae</taxon>
        <taxon>Entelegynae</taxon>
        <taxon>Araneoidea</taxon>
        <taxon>Nephilidae</taxon>
        <taxon>Trichonephila</taxon>
        <taxon>Trichonephila inaurata</taxon>
    </lineage>
</organism>
<feature type="region of interest" description="Disordered" evidence="1">
    <location>
        <begin position="91"/>
        <end position="111"/>
    </location>
</feature>
<accession>A0A8X6YQX0</accession>
<keyword evidence="3" id="KW-1185">Reference proteome</keyword>
<gene>
    <name evidence="2" type="ORF">TNIN_57881</name>
</gene>
<proteinExistence type="predicted"/>
<reference evidence="2" key="1">
    <citation type="submission" date="2020-08" db="EMBL/GenBank/DDBJ databases">
        <title>Multicomponent nature underlies the extraordinary mechanical properties of spider dragline silk.</title>
        <authorList>
            <person name="Kono N."/>
            <person name="Nakamura H."/>
            <person name="Mori M."/>
            <person name="Yoshida Y."/>
            <person name="Ohtoshi R."/>
            <person name="Malay A.D."/>
            <person name="Moran D.A.P."/>
            <person name="Tomita M."/>
            <person name="Numata K."/>
            <person name="Arakawa K."/>
        </authorList>
    </citation>
    <scope>NUCLEOTIDE SEQUENCE</scope>
</reference>
<dbReference type="AlphaFoldDB" id="A0A8X6YQX0"/>
<dbReference type="Proteomes" id="UP000886998">
    <property type="component" value="Unassembled WGS sequence"/>
</dbReference>
<sequence>MLSVNILYLSKQSISITEWLIDGSERTVNIGPSGSQQFALLIGPASITSSNYTQIEFIDDPEVHFISCACLTAILWKEISIPHSSFLDAVGGGRGGQEISDPSLPTTILKS</sequence>
<evidence type="ECO:0000256" key="1">
    <source>
        <dbReference type="SAM" id="MobiDB-lite"/>
    </source>
</evidence>
<evidence type="ECO:0000313" key="2">
    <source>
        <dbReference type="EMBL" id="GFY74084.1"/>
    </source>
</evidence>
<comment type="caution">
    <text evidence="2">The sequence shown here is derived from an EMBL/GenBank/DDBJ whole genome shotgun (WGS) entry which is preliminary data.</text>
</comment>
<dbReference type="EMBL" id="BMAV01020546">
    <property type="protein sequence ID" value="GFY74084.1"/>
    <property type="molecule type" value="Genomic_DNA"/>
</dbReference>
<name>A0A8X6YQX0_9ARAC</name>